<organism evidence="7 8">
    <name type="scientific">Morchella conica CCBAS932</name>
    <dbReference type="NCBI Taxonomy" id="1392247"/>
    <lineage>
        <taxon>Eukaryota</taxon>
        <taxon>Fungi</taxon>
        <taxon>Dikarya</taxon>
        <taxon>Ascomycota</taxon>
        <taxon>Pezizomycotina</taxon>
        <taxon>Pezizomycetes</taxon>
        <taxon>Pezizales</taxon>
        <taxon>Morchellaceae</taxon>
        <taxon>Morchella</taxon>
    </lineage>
</organism>
<dbReference type="InterPro" id="IPR011989">
    <property type="entry name" value="ARM-like"/>
</dbReference>
<evidence type="ECO:0000313" key="8">
    <source>
        <dbReference type="Proteomes" id="UP000277580"/>
    </source>
</evidence>
<protein>
    <submittedName>
        <fullName evidence="7">ARM repeat-containing protein</fullName>
    </submittedName>
</protein>
<feature type="region of interest" description="Disordered" evidence="6">
    <location>
        <begin position="572"/>
        <end position="597"/>
    </location>
</feature>
<evidence type="ECO:0000256" key="2">
    <source>
        <dbReference type="ARBA" id="ARBA00004496"/>
    </source>
</evidence>
<keyword evidence="5" id="KW-0539">Nucleus</keyword>
<feature type="region of interest" description="Disordered" evidence="6">
    <location>
        <begin position="299"/>
        <end position="331"/>
    </location>
</feature>
<keyword evidence="8" id="KW-1185">Reference proteome</keyword>
<evidence type="ECO:0000256" key="6">
    <source>
        <dbReference type="SAM" id="MobiDB-lite"/>
    </source>
</evidence>
<dbReference type="Gene3D" id="1.25.10.10">
    <property type="entry name" value="Leucine-rich Repeat Variant"/>
    <property type="match status" value="4"/>
</dbReference>
<feature type="compositionally biased region" description="Polar residues" evidence="6">
    <location>
        <begin position="572"/>
        <end position="582"/>
    </location>
</feature>
<sequence length="1052" mass="114445">MTHSEEESTALALLSQLSNLSLSQPQSVVTTLKRLKHELIGHDQKKELFVRLGIVPPLVKILEGGTRTTDEAWGDARVEAGIAIGSLAYGGEAHISHLLFSQALAPLIASLNPSYNPPKLVHCSLRTLNTILDTASSSEGPSYAIATALYTPEVLRNICKIISQTSPSSAVQQQICLASSLIAKSCGRYDPARIIDSGGNSLSQEGTHEKLLVETGVLDALSARLGSFVVSWKATQKPSKGRGEPDMPSPAPQGAKLAPILDAISVIIKNSKLRSLEFLFSPALTAIFPPSTLTSNAAEAKSSMSNKHSDSLPGSTTSIKLPQQKSSSGSIIQPPQLLITPSAFPPLTPSSAHFPPLSAASQGSADYSSLHHYSTQHYHHHLNHSIGVAEAQSMLLGSGGGTDDSESSTGGDTPLRHRAETTDAEDPILRASNLESISGGSEADIEIEESPVILWLISQVRSGDSFTRLMATAVLTNLFKVSLISKKMTHILVLLVLPVLVRLLNEEDMLVKVGVGVGGVDAETRQKWVIQERAPAILSRLVMDSPEMQKAAVDALAIKKLALMLRKATESPSSSINGVTNEDSIESEETEKHRRNRPEISHRMKVKEGAMRCLASLALFKDDYRKTIIEAGVIPMVVSSMKPLEPIPGAPASQENNTGEGNPPAVLIAACGVVQSLSRSVSILRTSLIDAGVAMPLFTLLRHEDIEVRVASTAAVCNLLLDFSPMRQPIVDAGVMDILCTHAKSDNASLRLNALWALKHLILDAESGVKRKCFEGLGIEWFIKVISTDGVGDQSVEDEDMAEVEEGEADVGAMEDSIGDLRKLAHRRSDEEFYDAPEEKVRSKARKLPPKASLVMAQLERREPEEITMRRKQSIAMQEQGLDFIRNFICNKDRTQMIDLLFERMGENRLFEMLEDKLRPRNIKLRNGSGSTLALPPGEVVSSIVYILVHIAAGASSHRQILAERTELLKLLSSLWNHRLPNVRTGLAWIVINLTWVDKADSPEEEEVRGRIQQLVRLGFDKSLEGMLKDSELDVRERVKTAMYQMGSGQVE</sequence>
<evidence type="ECO:0000256" key="5">
    <source>
        <dbReference type="ARBA" id="ARBA00023242"/>
    </source>
</evidence>
<reference evidence="7 8" key="1">
    <citation type="journal article" date="2018" name="Nat. Ecol. Evol.">
        <title>Pezizomycetes genomes reveal the molecular basis of ectomycorrhizal truffle lifestyle.</title>
        <authorList>
            <person name="Murat C."/>
            <person name="Payen T."/>
            <person name="Noel B."/>
            <person name="Kuo A."/>
            <person name="Morin E."/>
            <person name="Chen J."/>
            <person name="Kohler A."/>
            <person name="Krizsan K."/>
            <person name="Balestrini R."/>
            <person name="Da Silva C."/>
            <person name="Montanini B."/>
            <person name="Hainaut M."/>
            <person name="Levati E."/>
            <person name="Barry K.W."/>
            <person name="Belfiori B."/>
            <person name="Cichocki N."/>
            <person name="Clum A."/>
            <person name="Dockter R.B."/>
            <person name="Fauchery L."/>
            <person name="Guy J."/>
            <person name="Iotti M."/>
            <person name="Le Tacon F."/>
            <person name="Lindquist E.A."/>
            <person name="Lipzen A."/>
            <person name="Malagnac F."/>
            <person name="Mello A."/>
            <person name="Molinier V."/>
            <person name="Miyauchi S."/>
            <person name="Poulain J."/>
            <person name="Riccioni C."/>
            <person name="Rubini A."/>
            <person name="Sitrit Y."/>
            <person name="Splivallo R."/>
            <person name="Traeger S."/>
            <person name="Wang M."/>
            <person name="Zifcakova L."/>
            <person name="Wipf D."/>
            <person name="Zambonelli A."/>
            <person name="Paolocci F."/>
            <person name="Nowrousian M."/>
            <person name="Ottonello S."/>
            <person name="Baldrian P."/>
            <person name="Spatafora J.W."/>
            <person name="Henrissat B."/>
            <person name="Nagy L.G."/>
            <person name="Aury J.M."/>
            <person name="Wincker P."/>
            <person name="Grigoriev I.V."/>
            <person name="Bonfante P."/>
            <person name="Martin F.M."/>
        </authorList>
    </citation>
    <scope>NUCLEOTIDE SEQUENCE [LARGE SCALE GENOMIC DNA]</scope>
    <source>
        <strain evidence="7 8">CCBAS932</strain>
    </source>
</reference>
<feature type="region of interest" description="Disordered" evidence="6">
    <location>
        <begin position="395"/>
        <end position="433"/>
    </location>
</feature>
<comment type="subcellular location">
    <subcellularLocation>
        <location evidence="2">Cytoplasm</location>
    </subcellularLocation>
    <subcellularLocation>
        <location evidence="1">Nucleus</location>
    </subcellularLocation>
</comment>
<dbReference type="GO" id="GO:0043161">
    <property type="term" value="P:proteasome-mediated ubiquitin-dependent protein catabolic process"/>
    <property type="evidence" value="ECO:0007669"/>
    <property type="project" value="TreeGrafter"/>
</dbReference>
<dbReference type="InParanoid" id="A0A3N4L6V6"/>
<dbReference type="InterPro" id="IPR000225">
    <property type="entry name" value="Armadillo"/>
</dbReference>
<dbReference type="PANTHER" id="PTHR15651:SF7">
    <property type="entry name" value="ARMADILLO REPEAT-CONTAINING PROTEIN 8"/>
    <property type="match status" value="1"/>
</dbReference>
<dbReference type="InterPro" id="IPR016024">
    <property type="entry name" value="ARM-type_fold"/>
</dbReference>
<dbReference type="GO" id="GO:0034657">
    <property type="term" value="C:GID complex"/>
    <property type="evidence" value="ECO:0007669"/>
    <property type="project" value="TreeGrafter"/>
</dbReference>
<dbReference type="OrthoDB" id="5559898at2759"/>
<keyword evidence="4" id="KW-0677">Repeat</keyword>
<dbReference type="Proteomes" id="UP000277580">
    <property type="component" value="Unassembled WGS sequence"/>
</dbReference>
<dbReference type="SUPFAM" id="SSF48371">
    <property type="entry name" value="ARM repeat"/>
    <property type="match status" value="2"/>
</dbReference>
<evidence type="ECO:0000256" key="1">
    <source>
        <dbReference type="ARBA" id="ARBA00004123"/>
    </source>
</evidence>
<dbReference type="AlphaFoldDB" id="A0A3N4L6V6"/>
<dbReference type="GO" id="GO:0005737">
    <property type="term" value="C:cytoplasm"/>
    <property type="evidence" value="ECO:0007669"/>
    <property type="project" value="UniProtKB-SubCell"/>
</dbReference>
<evidence type="ECO:0000256" key="3">
    <source>
        <dbReference type="ARBA" id="ARBA00022490"/>
    </source>
</evidence>
<evidence type="ECO:0000256" key="4">
    <source>
        <dbReference type="ARBA" id="ARBA00022737"/>
    </source>
</evidence>
<dbReference type="InterPro" id="IPR038739">
    <property type="entry name" value="ARMC8/Vid28"/>
</dbReference>
<dbReference type="SMART" id="SM00185">
    <property type="entry name" value="ARM"/>
    <property type="match status" value="5"/>
</dbReference>
<gene>
    <name evidence="7" type="ORF">P167DRAFT_121829</name>
</gene>
<name>A0A3N4L6V6_9PEZI</name>
<dbReference type="STRING" id="1392247.A0A3N4L6V6"/>
<dbReference type="EMBL" id="ML119106">
    <property type="protein sequence ID" value="RPB17219.1"/>
    <property type="molecule type" value="Genomic_DNA"/>
</dbReference>
<proteinExistence type="predicted"/>
<accession>A0A3N4L6V6</accession>
<evidence type="ECO:0000313" key="7">
    <source>
        <dbReference type="EMBL" id="RPB17219.1"/>
    </source>
</evidence>
<dbReference type="GO" id="GO:0005634">
    <property type="term" value="C:nucleus"/>
    <property type="evidence" value="ECO:0007669"/>
    <property type="project" value="UniProtKB-SubCell"/>
</dbReference>
<keyword evidence="3" id="KW-0963">Cytoplasm</keyword>
<dbReference type="PANTHER" id="PTHR15651">
    <property type="entry name" value="ARMADILLO REPEAT-CONTAINING PROTEIN 8"/>
    <property type="match status" value="1"/>
</dbReference>
<dbReference type="Pfam" id="PF00514">
    <property type="entry name" value="Arm"/>
    <property type="match status" value="1"/>
</dbReference>